<dbReference type="EMBL" id="LR130759">
    <property type="protein sequence ID" value="VDM88318.1"/>
    <property type="molecule type" value="Genomic_DNA"/>
</dbReference>
<gene>
    <name evidence="1" type="ORF">MB901379_01879</name>
</gene>
<organism evidence="1 2">
    <name type="scientific">Mycobacterium basiliense</name>
    <dbReference type="NCBI Taxonomy" id="2094119"/>
    <lineage>
        <taxon>Bacteria</taxon>
        <taxon>Bacillati</taxon>
        <taxon>Actinomycetota</taxon>
        <taxon>Actinomycetes</taxon>
        <taxon>Mycobacteriales</taxon>
        <taxon>Mycobacteriaceae</taxon>
        <taxon>Mycobacterium</taxon>
    </lineage>
</organism>
<evidence type="ECO:0000313" key="1">
    <source>
        <dbReference type="EMBL" id="VDM88318.1"/>
    </source>
</evidence>
<sequence length="278" mass="27924">MSQPTGRPRRAAAAVRPGQLLRIAASGALLLLLVACGGSGRTGHAPAHGASSSHGATATSAWTADPLPFNASGLLAGSANPSFPDGEPNTMSVVQIGPLTMHESGSAKLPFAFRNNTSKAVAVADWTGAARSEGSIVATGSSQGTIPARLKSGEVGLAFIYFDDRSPSPPAGAKYEFTVNSTTADEDFSGTAPLKVTEAKASADAIAGSAVNGTGKSAEGPFSVSVYCFDGDQLLSEADAFAEPDDVVAPGGKVTFTVDLFGAKCPTFAVGVSGYLTP</sequence>
<proteinExistence type="predicted"/>
<accession>A0A3S4BDM0</accession>
<dbReference type="OrthoDB" id="5113206at2"/>
<dbReference type="Proteomes" id="UP000269998">
    <property type="component" value="Chromosome"/>
</dbReference>
<keyword evidence="2" id="KW-1185">Reference proteome</keyword>
<dbReference type="AlphaFoldDB" id="A0A3S4BDM0"/>
<dbReference type="KEGG" id="mbai:MB901379_01879"/>
<name>A0A3S4BDM0_9MYCO</name>
<protein>
    <submittedName>
        <fullName evidence="1">Uncharacterized protein</fullName>
    </submittedName>
</protein>
<evidence type="ECO:0000313" key="2">
    <source>
        <dbReference type="Proteomes" id="UP000269998"/>
    </source>
</evidence>
<reference evidence="2" key="1">
    <citation type="submission" date="2018-02" db="EMBL/GenBank/DDBJ databases">
        <authorList>
            <person name="Seth-Smith MB H."/>
            <person name="Seth-Smith H."/>
        </authorList>
    </citation>
    <scope>NUCLEOTIDE SEQUENCE [LARGE SCALE GENOMIC DNA]</scope>
</reference>
<dbReference type="RefSeq" id="WP_158016310.1">
    <property type="nucleotide sequence ID" value="NZ_CBCSKE010000023.1"/>
</dbReference>